<evidence type="ECO:0000313" key="2">
    <source>
        <dbReference type="EMBL" id="AES64534.1"/>
    </source>
</evidence>
<sequence length="104" mass="11957">MALFSLPWTRLLTPFLHRFITIPPPLHQHSTTEKLQTNLHSNRSCTKSSKLCLLRSKFLKKLEVIESKLKEATARLEKQLAEEQAARLRAEDSAKLHFGFSSKT</sequence>
<dbReference type="EMBL" id="CM001218">
    <property type="protein sequence ID" value="AES64534.1"/>
    <property type="molecule type" value="Genomic_DNA"/>
</dbReference>
<name>G7IPC4_MEDTR</name>
<dbReference type="AlphaFoldDB" id="G7IPC4"/>
<dbReference type="EnsemblPlants" id="AES64534">
    <property type="protein sequence ID" value="AES64534"/>
    <property type="gene ID" value="MTR_2g026800"/>
</dbReference>
<reference evidence="3" key="3">
    <citation type="submission" date="2015-04" db="UniProtKB">
        <authorList>
            <consortium name="EnsemblPlants"/>
        </authorList>
    </citation>
    <scope>IDENTIFICATION</scope>
    <source>
        <strain evidence="3">cv. Jemalong A17</strain>
    </source>
</reference>
<dbReference type="Proteomes" id="UP000002051">
    <property type="component" value="Chromosome 2"/>
</dbReference>
<gene>
    <name evidence="2" type="ordered locus">MTR_2g026800</name>
</gene>
<keyword evidence="4" id="KW-1185">Reference proteome</keyword>
<evidence type="ECO:0000256" key="1">
    <source>
        <dbReference type="SAM" id="Coils"/>
    </source>
</evidence>
<protein>
    <submittedName>
        <fullName evidence="2 3">Uncharacterized protein</fullName>
    </submittedName>
</protein>
<evidence type="ECO:0000313" key="4">
    <source>
        <dbReference type="Proteomes" id="UP000002051"/>
    </source>
</evidence>
<keyword evidence="1" id="KW-0175">Coiled coil</keyword>
<feature type="coiled-coil region" evidence="1">
    <location>
        <begin position="55"/>
        <end position="93"/>
    </location>
</feature>
<reference evidence="2 4" key="1">
    <citation type="journal article" date="2011" name="Nature">
        <title>The Medicago genome provides insight into the evolution of rhizobial symbioses.</title>
        <authorList>
            <person name="Young N.D."/>
            <person name="Debelle F."/>
            <person name="Oldroyd G.E."/>
            <person name="Geurts R."/>
            <person name="Cannon S.B."/>
            <person name="Udvardi M.K."/>
            <person name="Benedito V.A."/>
            <person name="Mayer K.F."/>
            <person name="Gouzy J."/>
            <person name="Schoof H."/>
            <person name="Van de Peer Y."/>
            <person name="Proost S."/>
            <person name="Cook D.R."/>
            <person name="Meyers B.C."/>
            <person name="Spannagl M."/>
            <person name="Cheung F."/>
            <person name="De Mita S."/>
            <person name="Krishnakumar V."/>
            <person name="Gundlach H."/>
            <person name="Zhou S."/>
            <person name="Mudge J."/>
            <person name="Bharti A.K."/>
            <person name="Murray J.D."/>
            <person name="Naoumkina M.A."/>
            <person name="Rosen B."/>
            <person name="Silverstein K.A."/>
            <person name="Tang H."/>
            <person name="Rombauts S."/>
            <person name="Zhao P.X."/>
            <person name="Zhou P."/>
            <person name="Barbe V."/>
            <person name="Bardou P."/>
            <person name="Bechner M."/>
            <person name="Bellec A."/>
            <person name="Berger A."/>
            <person name="Berges H."/>
            <person name="Bidwell S."/>
            <person name="Bisseling T."/>
            <person name="Choisne N."/>
            <person name="Couloux A."/>
            <person name="Denny R."/>
            <person name="Deshpande S."/>
            <person name="Dai X."/>
            <person name="Doyle J.J."/>
            <person name="Dudez A.M."/>
            <person name="Farmer A.D."/>
            <person name="Fouteau S."/>
            <person name="Franken C."/>
            <person name="Gibelin C."/>
            <person name="Gish J."/>
            <person name="Goldstein S."/>
            <person name="Gonzalez A.J."/>
            <person name="Green P.J."/>
            <person name="Hallab A."/>
            <person name="Hartog M."/>
            <person name="Hua A."/>
            <person name="Humphray S.J."/>
            <person name="Jeong D.H."/>
            <person name="Jing Y."/>
            <person name="Jocker A."/>
            <person name="Kenton S.M."/>
            <person name="Kim D.J."/>
            <person name="Klee K."/>
            <person name="Lai H."/>
            <person name="Lang C."/>
            <person name="Lin S."/>
            <person name="Macmil S.L."/>
            <person name="Magdelenat G."/>
            <person name="Matthews L."/>
            <person name="McCorrison J."/>
            <person name="Monaghan E.L."/>
            <person name="Mun J.H."/>
            <person name="Najar F.Z."/>
            <person name="Nicholson C."/>
            <person name="Noirot C."/>
            <person name="O'Bleness M."/>
            <person name="Paule C.R."/>
            <person name="Poulain J."/>
            <person name="Prion F."/>
            <person name="Qin B."/>
            <person name="Qu C."/>
            <person name="Retzel E.F."/>
            <person name="Riddle C."/>
            <person name="Sallet E."/>
            <person name="Samain S."/>
            <person name="Samson N."/>
            <person name="Sanders I."/>
            <person name="Saurat O."/>
            <person name="Scarpelli C."/>
            <person name="Schiex T."/>
            <person name="Segurens B."/>
            <person name="Severin A.J."/>
            <person name="Sherrier D.J."/>
            <person name="Shi R."/>
            <person name="Sims S."/>
            <person name="Singer S.R."/>
            <person name="Sinharoy S."/>
            <person name="Sterck L."/>
            <person name="Viollet A."/>
            <person name="Wang B.B."/>
            <person name="Wang K."/>
            <person name="Wang M."/>
            <person name="Wang X."/>
            <person name="Warfsmann J."/>
            <person name="Weissenbach J."/>
            <person name="White D.D."/>
            <person name="White J.D."/>
            <person name="Wiley G.B."/>
            <person name="Wincker P."/>
            <person name="Xing Y."/>
            <person name="Yang L."/>
            <person name="Yao Z."/>
            <person name="Ying F."/>
            <person name="Zhai J."/>
            <person name="Zhou L."/>
            <person name="Zuber A."/>
            <person name="Denarie J."/>
            <person name="Dixon R.A."/>
            <person name="May G.D."/>
            <person name="Schwartz D.C."/>
            <person name="Rogers J."/>
            <person name="Quetier F."/>
            <person name="Town C.D."/>
            <person name="Roe B.A."/>
        </authorList>
    </citation>
    <scope>NUCLEOTIDE SEQUENCE [LARGE SCALE GENOMIC DNA]</scope>
    <source>
        <strain evidence="2">A17</strain>
        <strain evidence="3 4">cv. Jemalong A17</strain>
    </source>
</reference>
<organism evidence="2 4">
    <name type="scientific">Medicago truncatula</name>
    <name type="common">Barrel medic</name>
    <name type="synonym">Medicago tribuloides</name>
    <dbReference type="NCBI Taxonomy" id="3880"/>
    <lineage>
        <taxon>Eukaryota</taxon>
        <taxon>Viridiplantae</taxon>
        <taxon>Streptophyta</taxon>
        <taxon>Embryophyta</taxon>
        <taxon>Tracheophyta</taxon>
        <taxon>Spermatophyta</taxon>
        <taxon>Magnoliopsida</taxon>
        <taxon>eudicotyledons</taxon>
        <taxon>Gunneridae</taxon>
        <taxon>Pentapetalae</taxon>
        <taxon>rosids</taxon>
        <taxon>fabids</taxon>
        <taxon>Fabales</taxon>
        <taxon>Fabaceae</taxon>
        <taxon>Papilionoideae</taxon>
        <taxon>50 kb inversion clade</taxon>
        <taxon>NPAAA clade</taxon>
        <taxon>Hologalegina</taxon>
        <taxon>IRL clade</taxon>
        <taxon>Trifolieae</taxon>
        <taxon>Medicago</taxon>
    </lineage>
</organism>
<dbReference type="HOGENOM" id="CLU_2254091_0_0_1"/>
<proteinExistence type="predicted"/>
<accession>G7IPC4</accession>
<reference evidence="2 4" key="2">
    <citation type="journal article" date="2014" name="BMC Genomics">
        <title>An improved genome release (version Mt4.0) for the model legume Medicago truncatula.</title>
        <authorList>
            <person name="Tang H."/>
            <person name="Krishnakumar V."/>
            <person name="Bidwell S."/>
            <person name="Rosen B."/>
            <person name="Chan A."/>
            <person name="Zhou S."/>
            <person name="Gentzbittel L."/>
            <person name="Childs K.L."/>
            <person name="Yandell M."/>
            <person name="Gundlach H."/>
            <person name="Mayer K.F."/>
            <person name="Schwartz D.C."/>
            <person name="Town C.D."/>
        </authorList>
    </citation>
    <scope>GENOME REANNOTATION</scope>
    <source>
        <strain evidence="3 4">cv. Jemalong A17</strain>
    </source>
</reference>
<dbReference type="PaxDb" id="3880-AES64534"/>
<evidence type="ECO:0000313" key="3">
    <source>
        <dbReference type="EnsemblPlants" id="AES64534"/>
    </source>
</evidence>